<dbReference type="Proteomes" id="UP001501265">
    <property type="component" value="Unassembled WGS sequence"/>
</dbReference>
<dbReference type="PROSITE" id="PS51318">
    <property type="entry name" value="TAT"/>
    <property type="match status" value="1"/>
</dbReference>
<dbReference type="EMBL" id="BAABIG010000052">
    <property type="protein sequence ID" value="GAA4811855.1"/>
    <property type="molecule type" value="Genomic_DNA"/>
</dbReference>
<dbReference type="InterPro" id="IPR006311">
    <property type="entry name" value="TAT_signal"/>
</dbReference>
<evidence type="ECO:0000256" key="1">
    <source>
        <dbReference type="SAM" id="SignalP"/>
    </source>
</evidence>
<name>A0ABP9CK37_9ACTN</name>
<gene>
    <name evidence="2" type="ORF">GCM10023220_48740</name>
</gene>
<dbReference type="RefSeq" id="WP_345622235.1">
    <property type="nucleotide sequence ID" value="NZ_BAABIG010000052.1"/>
</dbReference>
<dbReference type="Gene3D" id="2.120.10.30">
    <property type="entry name" value="TolB, C-terminal domain"/>
    <property type="match status" value="1"/>
</dbReference>
<protein>
    <recommendedName>
        <fullName evidence="4">SMP-30/Gluconolactonase/LRE-like region domain-containing protein</fullName>
    </recommendedName>
</protein>
<dbReference type="InterPro" id="IPR052998">
    <property type="entry name" value="Hetero-Diels-Alderase-like"/>
</dbReference>
<feature type="signal peptide" evidence="1">
    <location>
        <begin position="1"/>
        <end position="34"/>
    </location>
</feature>
<sequence length="339" mass="34939">MSKFLIRTRTGLLASALAAALAVTAAGPMSTATAAPRQSVRFVAHLDMAGGQRPENITLEPGGGAVVTFAYSRQIARISRAGKVTVLATLPEPPAGSTTPALSNPFLGGIVRAHDGTLYFLYATGSADLTGVWRLRPGGTPHRIAALPAEGLPNGLALDGGGRSLYVADSVLGTVWRVPVTGSTPTRWSTAPELAADGFLGANGLKFHDGAVWVSNLDKGTVLRIPVTARGTAGPVRTRAGGLTNIDDFAFTGRGDTLLAAINADNEIARVEPNGTHTTVLTGADGLENPTSLAVRGTTAYIASGAYFTDSDPNLLAARIAPASRPLHVTHRAAHERTA</sequence>
<keyword evidence="3" id="KW-1185">Reference proteome</keyword>
<comment type="caution">
    <text evidence="2">The sequence shown here is derived from an EMBL/GenBank/DDBJ whole genome shotgun (WGS) entry which is preliminary data.</text>
</comment>
<accession>A0ABP9CK37</accession>
<dbReference type="InterPro" id="IPR011042">
    <property type="entry name" value="6-blade_b-propeller_TolB-like"/>
</dbReference>
<dbReference type="PANTHER" id="PTHR42060:SF1">
    <property type="entry name" value="NHL REPEAT-CONTAINING PROTEIN"/>
    <property type="match status" value="1"/>
</dbReference>
<feature type="chain" id="PRO_5046768025" description="SMP-30/Gluconolactonase/LRE-like region domain-containing protein" evidence="1">
    <location>
        <begin position="35"/>
        <end position="339"/>
    </location>
</feature>
<dbReference type="PANTHER" id="PTHR42060">
    <property type="entry name" value="NHL REPEAT-CONTAINING PROTEIN-RELATED"/>
    <property type="match status" value="1"/>
</dbReference>
<organism evidence="2 3">
    <name type="scientific">Streptomyces ziwulingensis</name>
    <dbReference type="NCBI Taxonomy" id="1045501"/>
    <lineage>
        <taxon>Bacteria</taxon>
        <taxon>Bacillati</taxon>
        <taxon>Actinomycetota</taxon>
        <taxon>Actinomycetes</taxon>
        <taxon>Kitasatosporales</taxon>
        <taxon>Streptomycetaceae</taxon>
        <taxon>Streptomyces</taxon>
    </lineage>
</organism>
<evidence type="ECO:0000313" key="3">
    <source>
        <dbReference type="Proteomes" id="UP001501265"/>
    </source>
</evidence>
<evidence type="ECO:0008006" key="4">
    <source>
        <dbReference type="Google" id="ProtNLM"/>
    </source>
</evidence>
<evidence type="ECO:0000313" key="2">
    <source>
        <dbReference type="EMBL" id="GAA4811855.1"/>
    </source>
</evidence>
<proteinExistence type="predicted"/>
<dbReference type="SUPFAM" id="SSF63829">
    <property type="entry name" value="Calcium-dependent phosphotriesterase"/>
    <property type="match status" value="1"/>
</dbReference>
<reference evidence="3" key="1">
    <citation type="journal article" date="2019" name="Int. J. Syst. Evol. Microbiol.">
        <title>The Global Catalogue of Microorganisms (GCM) 10K type strain sequencing project: providing services to taxonomists for standard genome sequencing and annotation.</title>
        <authorList>
            <consortium name="The Broad Institute Genomics Platform"/>
            <consortium name="The Broad Institute Genome Sequencing Center for Infectious Disease"/>
            <person name="Wu L."/>
            <person name="Ma J."/>
        </authorList>
    </citation>
    <scope>NUCLEOTIDE SEQUENCE [LARGE SCALE GENOMIC DNA]</scope>
    <source>
        <strain evidence="3">JCM 18081</strain>
    </source>
</reference>
<keyword evidence="1" id="KW-0732">Signal</keyword>